<protein>
    <submittedName>
        <fullName evidence="2">Flavodoxin domain-containing protein</fullName>
    </submittedName>
</protein>
<accession>A0ABP8EJL8</accession>
<evidence type="ECO:0000259" key="1">
    <source>
        <dbReference type="Pfam" id="PF12724"/>
    </source>
</evidence>
<gene>
    <name evidence="2" type="ORF">GCM10022261_17000</name>
</gene>
<feature type="domain" description="Flavodoxin" evidence="1">
    <location>
        <begin position="4"/>
        <end position="139"/>
    </location>
</feature>
<organism evidence="2 3">
    <name type="scientific">Brevibacterium daeguense</name>
    <dbReference type="NCBI Taxonomy" id="909936"/>
    <lineage>
        <taxon>Bacteria</taxon>
        <taxon>Bacillati</taxon>
        <taxon>Actinomycetota</taxon>
        <taxon>Actinomycetes</taxon>
        <taxon>Micrococcales</taxon>
        <taxon>Brevibacteriaceae</taxon>
        <taxon>Brevibacterium</taxon>
    </lineage>
</organism>
<dbReference type="PANTHER" id="PTHR38030">
    <property type="entry name" value="PROTOPORPHYRINOGEN IX DEHYDROGENASE [MENAQUINONE]"/>
    <property type="match status" value="1"/>
</dbReference>
<evidence type="ECO:0000313" key="2">
    <source>
        <dbReference type="EMBL" id="GAA4284169.1"/>
    </source>
</evidence>
<proteinExistence type="predicted"/>
<dbReference type="EMBL" id="BAABAZ010000005">
    <property type="protein sequence ID" value="GAA4284169.1"/>
    <property type="molecule type" value="Genomic_DNA"/>
</dbReference>
<sequence>MRTLVVYTSKTGFTKTYAEWIAEDLGAEIVRTQDLSREQLASADVVIHGGGLRASRIEGLRTFLRHWPLLKGKHVALWHTGANPGRPETVEGVWEQNLTPEQLERTTRFYLRGGFDFTRLRGVDRLVMSIMRFVLKRKKNPSADDRGMLAMYEHPTTELSRENTAPLVNHVRSLDA</sequence>
<dbReference type="InterPro" id="IPR026816">
    <property type="entry name" value="Flavodoxin_dom"/>
</dbReference>
<dbReference type="RefSeq" id="WP_236864282.1">
    <property type="nucleotide sequence ID" value="NZ_BAABAZ010000005.1"/>
</dbReference>
<dbReference type="SUPFAM" id="SSF52218">
    <property type="entry name" value="Flavoproteins"/>
    <property type="match status" value="1"/>
</dbReference>
<keyword evidence="3" id="KW-1185">Reference proteome</keyword>
<dbReference type="PROSITE" id="PS00201">
    <property type="entry name" value="FLAVODOXIN"/>
    <property type="match status" value="1"/>
</dbReference>
<evidence type="ECO:0000313" key="3">
    <source>
        <dbReference type="Proteomes" id="UP001501586"/>
    </source>
</evidence>
<dbReference type="InterPro" id="IPR052200">
    <property type="entry name" value="Protoporphyrinogen_IX_DH"/>
</dbReference>
<name>A0ABP8EJL8_9MICO</name>
<dbReference type="Proteomes" id="UP001501586">
    <property type="component" value="Unassembled WGS sequence"/>
</dbReference>
<dbReference type="Pfam" id="PF12724">
    <property type="entry name" value="Flavodoxin_5"/>
    <property type="match status" value="1"/>
</dbReference>
<comment type="caution">
    <text evidence="2">The sequence shown here is derived from an EMBL/GenBank/DDBJ whole genome shotgun (WGS) entry which is preliminary data.</text>
</comment>
<dbReference type="PANTHER" id="PTHR38030:SF2">
    <property type="entry name" value="PROTOPORPHYRINOGEN IX DEHYDROGENASE [QUINONE]"/>
    <property type="match status" value="1"/>
</dbReference>
<dbReference type="Gene3D" id="3.40.50.360">
    <property type="match status" value="1"/>
</dbReference>
<dbReference type="InterPro" id="IPR029039">
    <property type="entry name" value="Flavoprotein-like_sf"/>
</dbReference>
<reference evidence="3" key="1">
    <citation type="journal article" date="2019" name="Int. J. Syst. Evol. Microbiol.">
        <title>The Global Catalogue of Microorganisms (GCM) 10K type strain sequencing project: providing services to taxonomists for standard genome sequencing and annotation.</title>
        <authorList>
            <consortium name="The Broad Institute Genomics Platform"/>
            <consortium name="The Broad Institute Genome Sequencing Center for Infectious Disease"/>
            <person name="Wu L."/>
            <person name="Ma J."/>
        </authorList>
    </citation>
    <scope>NUCLEOTIDE SEQUENCE [LARGE SCALE GENOMIC DNA]</scope>
    <source>
        <strain evidence="3">JCM 17458</strain>
    </source>
</reference>
<dbReference type="InterPro" id="IPR001226">
    <property type="entry name" value="Flavodoxin_CS"/>
</dbReference>